<comment type="similarity">
    <text evidence="2">Belongs to the autoinducer-2 exporter (AI-2E) (TC 2.A.86) family.</text>
</comment>
<evidence type="ECO:0000256" key="3">
    <source>
        <dbReference type="ARBA" id="ARBA00022692"/>
    </source>
</evidence>
<feature type="transmembrane region" description="Helical" evidence="6">
    <location>
        <begin position="29"/>
        <end position="46"/>
    </location>
</feature>
<reference evidence="8" key="1">
    <citation type="submission" date="2019-07" db="EMBL/GenBank/DDBJ databases">
        <title>Bacillus alkalisoli sp. nov. isolated from saline soil.</title>
        <authorList>
            <person name="Sun J.-Q."/>
            <person name="Xu L."/>
        </authorList>
    </citation>
    <scope>NUCLEOTIDE SEQUENCE [LARGE SCALE GENOMIC DNA]</scope>
    <source>
        <strain evidence="8">M4U3P1</strain>
    </source>
</reference>
<dbReference type="InterPro" id="IPR002549">
    <property type="entry name" value="AI-2E-like"/>
</dbReference>
<feature type="transmembrane region" description="Helical" evidence="6">
    <location>
        <begin position="5"/>
        <end position="23"/>
    </location>
</feature>
<dbReference type="GO" id="GO:0016020">
    <property type="term" value="C:membrane"/>
    <property type="evidence" value="ECO:0007669"/>
    <property type="project" value="UniProtKB-SubCell"/>
</dbReference>
<name>A0A859FK44_9BACI</name>
<gene>
    <name evidence="7" type="primary">ytvI</name>
    <name evidence="7" type="ORF">FLK61_27765</name>
</gene>
<keyword evidence="8" id="KW-1185">Reference proteome</keyword>
<accession>A0A859FK44</accession>
<evidence type="ECO:0000256" key="6">
    <source>
        <dbReference type="SAM" id="Phobius"/>
    </source>
</evidence>
<evidence type="ECO:0000256" key="1">
    <source>
        <dbReference type="ARBA" id="ARBA00004141"/>
    </source>
</evidence>
<dbReference type="NCBIfam" id="TIGR02872">
    <property type="entry name" value="spore_ytvI"/>
    <property type="match status" value="1"/>
</dbReference>
<feature type="transmembrane region" description="Helical" evidence="6">
    <location>
        <begin position="246"/>
        <end position="264"/>
    </location>
</feature>
<evidence type="ECO:0000256" key="2">
    <source>
        <dbReference type="ARBA" id="ARBA00009773"/>
    </source>
</evidence>
<dbReference type="Proteomes" id="UP000318138">
    <property type="component" value="Chromosome"/>
</dbReference>
<dbReference type="KEGG" id="psua:FLK61_27765"/>
<dbReference type="PANTHER" id="PTHR21716:SF68">
    <property type="entry name" value="TRANSPORT PROTEIN YTVI-RELATED"/>
    <property type="match status" value="1"/>
</dbReference>
<feature type="transmembrane region" description="Helical" evidence="6">
    <location>
        <begin position="216"/>
        <end position="240"/>
    </location>
</feature>
<dbReference type="EMBL" id="CP041372">
    <property type="protein sequence ID" value="QKS73181.1"/>
    <property type="molecule type" value="Genomic_DNA"/>
</dbReference>
<evidence type="ECO:0000313" key="7">
    <source>
        <dbReference type="EMBL" id="QKS73181.1"/>
    </source>
</evidence>
<dbReference type="GO" id="GO:0055085">
    <property type="term" value="P:transmembrane transport"/>
    <property type="evidence" value="ECO:0007669"/>
    <property type="project" value="TreeGrafter"/>
</dbReference>
<dbReference type="InterPro" id="IPR014227">
    <property type="entry name" value="YtvI-like"/>
</dbReference>
<organism evidence="7 8">
    <name type="scientific">Paenalkalicoccus suaedae</name>
    <dbReference type="NCBI Taxonomy" id="2592382"/>
    <lineage>
        <taxon>Bacteria</taxon>
        <taxon>Bacillati</taxon>
        <taxon>Bacillota</taxon>
        <taxon>Bacilli</taxon>
        <taxon>Bacillales</taxon>
        <taxon>Bacillaceae</taxon>
        <taxon>Paenalkalicoccus</taxon>
    </lineage>
</organism>
<keyword evidence="5 6" id="KW-0472">Membrane</keyword>
<proteinExistence type="inferred from homology"/>
<dbReference type="Pfam" id="PF01594">
    <property type="entry name" value="AI-2E_transport"/>
    <property type="match status" value="1"/>
</dbReference>
<evidence type="ECO:0000313" key="8">
    <source>
        <dbReference type="Proteomes" id="UP000318138"/>
    </source>
</evidence>
<evidence type="ECO:0000256" key="5">
    <source>
        <dbReference type="ARBA" id="ARBA00023136"/>
    </source>
</evidence>
<dbReference type="AlphaFoldDB" id="A0A859FK44"/>
<feature type="transmembrane region" description="Helical" evidence="6">
    <location>
        <begin position="317"/>
        <end position="346"/>
    </location>
</feature>
<protein>
    <submittedName>
        <fullName evidence="7">Sporulation integral membrane protein YtvI</fullName>
    </submittedName>
</protein>
<feature type="transmembrane region" description="Helical" evidence="6">
    <location>
        <begin position="161"/>
        <end position="182"/>
    </location>
</feature>
<keyword evidence="4 6" id="KW-1133">Transmembrane helix</keyword>
<sequence length="377" mass="41597">MVGRFILVVASSIAITWLIGWFFQLSYPFWIAALLVWMFYPFIRFLRNKARFPNTLAVIVALLLGIGTLIGGITGIIFLIIFGVRKLSDFVPNWIEVTSIEVQRFFNEQILPIWRDITGAVDNLTPGQQSAVSDGISTLGARAADTLAAAGESLTEGLTRLLIIVPTSIVVILFVFISFYFIGKDWERIFTAFRKHTPNIVVQKSVEFKKMFQYRVLGFLQAQVILMVIASIVVLIGLLILRVENALTIAMIVGIAEILPYLGSGTILIPWFIYMLLTGNIGFAIGLAIVYAVTVLIRQAIEPKVLSSSMNLNTLAVLIALFVGFQLFGVIGVFLGPLLLVVLVIFKDIGVLGGLLDFIKNGFKDGVPTPKVQVKKK</sequence>
<feature type="transmembrane region" description="Helical" evidence="6">
    <location>
        <begin position="58"/>
        <end position="84"/>
    </location>
</feature>
<comment type="subcellular location">
    <subcellularLocation>
        <location evidence="1">Membrane</location>
        <topology evidence="1">Multi-pass membrane protein</topology>
    </subcellularLocation>
</comment>
<feature type="transmembrane region" description="Helical" evidence="6">
    <location>
        <begin position="271"/>
        <end position="297"/>
    </location>
</feature>
<keyword evidence="3 6" id="KW-0812">Transmembrane</keyword>
<dbReference type="PANTHER" id="PTHR21716">
    <property type="entry name" value="TRANSMEMBRANE PROTEIN"/>
    <property type="match status" value="1"/>
</dbReference>
<evidence type="ECO:0000256" key="4">
    <source>
        <dbReference type="ARBA" id="ARBA00022989"/>
    </source>
</evidence>